<evidence type="ECO:0000256" key="9">
    <source>
        <dbReference type="ARBA" id="ARBA00023027"/>
    </source>
</evidence>
<evidence type="ECO:0000256" key="2">
    <source>
        <dbReference type="ARBA" id="ARBA00004173"/>
    </source>
</evidence>
<gene>
    <name evidence="15" type="ORF">PROFUN_12726</name>
</gene>
<keyword evidence="10" id="KW-0496">Mitochondrion</keyword>
<evidence type="ECO:0000256" key="6">
    <source>
        <dbReference type="ARBA" id="ARBA00022827"/>
    </source>
</evidence>
<evidence type="ECO:0000256" key="10">
    <source>
        <dbReference type="ARBA" id="ARBA00023128"/>
    </source>
</evidence>
<feature type="domain" description="FAD/NAD(P)-binding" evidence="13">
    <location>
        <begin position="340"/>
        <end position="657"/>
    </location>
</feature>
<reference evidence="15 16" key="1">
    <citation type="journal article" date="2018" name="Genome Biol. Evol.">
        <title>Multiple Roots of Fruiting Body Formation in Amoebozoa.</title>
        <authorList>
            <person name="Hillmann F."/>
            <person name="Forbes G."/>
            <person name="Novohradska S."/>
            <person name="Ferling I."/>
            <person name="Riege K."/>
            <person name="Groth M."/>
            <person name="Westermann M."/>
            <person name="Marz M."/>
            <person name="Spaller T."/>
            <person name="Winckler T."/>
            <person name="Schaap P."/>
            <person name="Glockner G."/>
        </authorList>
    </citation>
    <scope>NUCLEOTIDE SEQUENCE [LARGE SCALE GENOMIC DNA]</scope>
    <source>
        <strain evidence="15 16">Jena</strain>
    </source>
</reference>
<dbReference type="SMART" id="SM01353">
    <property type="entry name" value="AIF_C"/>
    <property type="match status" value="1"/>
</dbReference>
<dbReference type="GO" id="GO:0012501">
    <property type="term" value="P:programmed cell death"/>
    <property type="evidence" value="ECO:0007669"/>
    <property type="project" value="TreeGrafter"/>
</dbReference>
<feature type="region of interest" description="Disordered" evidence="12">
    <location>
        <begin position="310"/>
        <end position="336"/>
    </location>
</feature>
<dbReference type="Gene3D" id="3.30.390.30">
    <property type="match status" value="1"/>
</dbReference>
<evidence type="ECO:0000259" key="13">
    <source>
        <dbReference type="Pfam" id="PF07992"/>
    </source>
</evidence>
<evidence type="ECO:0000256" key="1">
    <source>
        <dbReference type="ARBA" id="ARBA00001974"/>
    </source>
</evidence>
<dbReference type="InterPro" id="IPR036188">
    <property type="entry name" value="FAD/NAD-bd_sf"/>
</dbReference>
<comment type="catalytic activity">
    <reaction evidence="11">
        <text>A + NADH + H(+) = AH2 + NAD(+)</text>
        <dbReference type="Rhea" id="RHEA:11356"/>
        <dbReference type="ChEBI" id="CHEBI:13193"/>
        <dbReference type="ChEBI" id="CHEBI:15378"/>
        <dbReference type="ChEBI" id="CHEBI:17499"/>
        <dbReference type="ChEBI" id="CHEBI:57540"/>
        <dbReference type="ChEBI" id="CHEBI:57945"/>
    </reaction>
</comment>
<dbReference type="Gene3D" id="3.50.50.60">
    <property type="entry name" value="FAD/NAD(P)-binding domain"/>
    <property type="match status" value="2"/>
</dbReference>
<evidence type="ECO:0000256" key="11">
    <source>
        <dbReference type="ARBA" id="ARBA00047786"/>
    </source>
</evidence>
<evidence type="ECO:0000256" key="3">
    <source>
        <dbReference type="ARBA" id="ARBA00006442"/>
    </source>
</evidence>
<dbReference type="Pfam" id="PF07992">
    <property type="entry name" value="Pyr_redox_2"/>
    <property type="match status" value="1"/>
</dbReference>
<comment type="caution">
    <text evidence="15">The sequence shown here is derived from an EMBL/GenBank/DDBJ whole genome shotgun (WGS) entry which is preliminary data.</text>
</comment>
<dbReference type="InterPro" id="IPR016156">
    <property type="entry name" value="FAD/NAD-linked_Rdtase_dimer_sf"/>
</dbReference>
<keyword evidence="16" id="KW-1185">Reference proteome</keyword>
<keyword evidence="4" id="KW-0285">Flavoprotein</keyword>
<evidence type="ECO:0000313" key="16">
    <source>
        <dbReference type="Proteomes" id="UP000241769"/>
    </source>
</evidence>
<dbReference type="SUPFAM" id="SSF51905">
    <property type="entry name" value="FAD/NAD(P)-binding domain"/>
    <property type="match status" value="2"/>
</dbReference>
<dbReference type="InParanoid" id="A0A2P6N6F6"/>
<protein>
    <submittedName>
        <fullName evidence="15">Apoptosis inducing factor</fullName>
    </submittedName>
</protein>
<keyword evidence="5" id="KW-0053">Apoptosis</keyword>
<dbReference type="FunCoup" id="A0A2P6N6F6">
    <property type="interactions" value="520"/>
</dbReference>
<dbReference type="EMBL" id="MDYQ01000181">
    <property type="protein sequence ID" value="PRP79535.1"/>
    <property type="molecule type" value="Genomic_DNA"/>
</dbReference>
<proteinExistence type="inferred from homology"/>
<evidence type="ECO:0000313" key="15">
    <source>
        <dbReference type="EMBL" id="PRP79535.1"/>
    </source>
</evidence>
<dbReference type="STRING" id="1890364.A0A2P6N6F6"/>
<dbReference type="AlphaFoldDB" id="A0A2P6N6F6"/>
<feature type="domain" description="Mitochondrial apoptosis-inducing factor C-terminal" evidence="14">
    <location>
        <begin position="661"/>
        <end position="710"/>
    </location>
</feature>
<organism evidence="15 16">
    <name type="scientific">Planoprotostelium fungivorum</name>
    <dbReference type="NCBI Taxonomy" id="1890364"/>
    <lineage>
        <taxon>Eukaryota</taxon>
        <taxon>Amoebozoa</taxon>
        <taxon>Evosea</taxon>
        <taxon>Variosea</taxon>
        <taxon>Cavosteliida</taxon>
        <taxon>Cavosteliaceae</taxon>
        <taxon>Planoprotostelium</taxon>
    </lineage>
</organism>
<dbReference type="GO" id="GO:0016174">
    <property type="term" value="F:NAD(P)H oxidase H2O2-forming activity"/>
    <property type="evidence" value="ECO:0007669"/>
    <property type="project" value="TreeGrafter"/>
</dbReference>
<dbReference type="InterPro" id="IPR023753">
    <property type="entry name" value="FAD/NAD-binding_dom"/>
</dbReference>
<dbReference type="GO" id="GO:0071949">
    <property type="term" value="F:FAD binding"/>
    <property type="evidence" value="ECO:0007669"/>
    <property type="project" value="TreeGrafter"/>
</dbReference>
<evidence type="ECO:0000256" key="8">
    <source>
        <dbReference type="ARBA" id="ARBA00023002"/>
    </source>
</evidence>
<dbReference type="Pfam" id="PF14721">
    <property type="entry name" value="AIF_C"/>
    <property type="match status" value="1"/>
</dbReference>
<evidence type="ECO:0000259" key="14">
    <source>
        <dbReference type="Pfam" id="PF14721"/>
    </source>
</evidence>
<comment type="similarity">
    <text evidence="3">Belongs to the FAD-dependent oxidoreductase family.</text>
</comment>
<dbReference type="GO" id="GO:0005739">
    <property type="term" value="C:mitochondrion"/>
    <property type="evidence" value="ECO:0007669"/>
    <property type="project" value="UniProtKB-SubCell"/>
</dbReference>
<dbReference type="Proteomes" id="UP000241769">
    <property type="component" value="Unassembled WGS sequence"/>
</dbReference>
<sequence>MNKSLRVERSTLFSDFNLPSDHQTSRPFVGALRCLETFRNFCQQREAHREVLALEVFFEIDWTVRTGRINKSPAFQQSLADDTTYTIVIDEDLWDRAKFSTEAHRVQRYTFFFFVELLRHIFHFVKTGQTLRLHHLLDGSVHLFGYTDEVIVVRKDGMFRIPDEAIQNALYSDPTREIGYMELRPADLQRNRVTDNLKRKRKLDQRRIRKLKSSAKMIHKSASTPRQFDSVIRIWLIMFATLARRSIPKFASKPSPVRVFPRRPFSNHVIRPAPIVQTTNRRGQLAFAALTVTAALFGIYGGIANAKEEEAQEGQNTLDETPLTPGEEPPKKSRQHIKKKYIIIGGGTAGFSALTELVDREPDAEVLIVTAEEDYPYARPPLSKELWREGAVIEDDRMEFQTSSGVQNIYFEDEESREKNKNVRWITNTRVTDIDVRKHLILLSDGSIYQYEKCLIATGCTPEKLDIIPKELEHNVTYFSTLKDYKRLVKATKESKDILIVGGQFLGTELATSLASQKKELGLVQVFPESGIMSDIFPEYLSEYVTSRMIGEYKIDVKPSTTISSITPAQNSRVNVQLANGQNVETDHIVVCLGVEPAIEFAQKDLEIDALNGGIVTNAELESRSDIFVAGDVGSYYDMVMQRRRRVQHYDHAVRSGEVAALNMMGKEMPYNHFPMFWSEIGDIVQYEGVGITDSDLPTVSVWESGYPNDKPYQRGVIYYLEDQRIVGALMVGLPGKTQRLRNIISNNLPYSNYDDLKNLISFKEDAPRQSEEVPGSIPGETIPFTASHRRLFGLYISFVFADTLTEK</sequence>
<evidence type="ECO:0000256" key="4">
    <source>
        <dbReference type="ARBA" id="ARBA00022630"/>
    </source>
</evidence>
<accession>A0A2P6N6F6</accession>
<keyword evidence="9" id="KW-0520">NAD</keyword>
<dbReference type="PANTHER" id="PTHR43557">
    <property type="entry name" value="APOPTOSIS-INDUCING FACTOR 1"/>
    <property type="match status" value="1"/>
</dbReference>
<dbReference type="OrthoDB" id="6029at2759"/>
<keyword evidence="6" id="KW-0274">FAD</keyword>
<dbReference type="GO" id="GO:0033108">
    <property type="term" value="P:mitochondrial respiratory chain complex assembly"/>
    <property type="evidence" value="ECO:0007669"/>
    <property type="project" value="TreeGrafter"/>
</dbReference>
<name>A0A2P6N6F6_9EUKA</name>
<dbReference type="InterPro" id="IPR029324">
    <property type="entry name" value="AIF_C"/>
</dbReference>
<dbReference type="PRINTS" id="PR00411">
    <property type="entry name" value="PNDRDTASEI"/>
</dbReference>
<dbReference type="SUPFAM" id="SSF55424">
    <property type="entry name" value="FAD/NAD-linked reductases, dimerisation (C-terminal) domain"/>
    <property type="match status" value="1"/>
</dbReference>
<dbReference type="PANTHER" id="PTHR43557:SF4">
    <property type="entry name" value="APOPTOSIS-INDUCING FACTOR 1, MITOCHONDRIAL"/>
    <property type="match status" value="1"/>
</dbReference>
<dbReference type="GO" id="GO:0046983">
    <property type="term" value="F:protein dimerization activity"/>
    <property type="evidence" value="ECO:0007669"/>
    <property type="project" value="InterPro"/>
</dbReference>
<keyword evidence="7" id="KW-0809">Transit peptide</keyword>
<dbReference type="InterPro" id="IPR050446">
    <property type="entry name" value="FAD-oxidoreductase/Apoptosis"/>
</dbReference>
<evidence type="ECO:0000256" key="7">
    <source>
        <dbReference type="ARBA" id="ARBA00022946"/>
    </source>
</evidence>
<comment type="cofactor">
    <cofactor evidence="1">
        <name>FAD</name>
        <dbReference type="ChEBI" id="CHEBI:57692"/>
    </cofactor>
</comment>
<keyword evidence="8" id="KW-0560">Oxidoreductase</keyword>
<comment type="subcellular location">
    <subcellularLocation>
        <location evidence="2">Mitochondrion</location>
    </subcellularLocation>
</comment>
<evidence type="ECO:0000256" key="12">
    <source>
        <dbReference type="SAM" id="MobiDB-lite"/>
    </source>
</evidence>
<evidence type="ECO:0000256" key="5">
    <source>
        <dbReference type="ARBA" id="ARBA00022703"/>
    </source>
</evidence>
<dbReference type="PRINTS" id="PR00368">
    <property type="entry name" value="FADPNR"/>
</dbReference>